<dbReference type="SUPFAM" id="SSF53756">
    <property type="entry name" value="UDP-Glycosyltransferase/glycogen phosphorylase"/>
    <property type="match status" value="1"/>
</dbReference>
<name>A0A0F9K2J8_9ZZZZ</name>
<proteinExistence type="predicted"/>
<dbReference type="AlphaFoldDB" id="A0A0F9K2J8"/>
<protein>
    <recommendedName>
        <fullName evidence="1">Glycosyl transferase family 1 domain-containing protein</fullName>
    </recommendedName>
</protein>
<evidence type="ECO:0000313" key="2">
    <source>
        <dbReference type="EMBL" id="KKM05433.1"/>
    </source>
</evidence>
<dbReference type="EMBL" id="LAZR01016224">
    <property type="protein sequence ID" value="KKM05433.1"/>
    <property type="molecule type" value="Genomic_DNA"/>
</dbReference>
<dbReference type="GO" id="GO:0016757">
    <property type="term" value="F:glycosyltransferase activity"/>
    <property type="evidence" value="ECO:0007669"/>
    <property type="project" value="InterPro"/>
</dbReference>
<feature type="non-terminal residue" evidence="2">
    <location>
        <position position="1"/>
    </location>
</feature>
<gene>
    <name evidence="2" type="ORF">LCGC14_1754130</name>
</gene>
<dbReference type="Gene3D" id="3.40.50.2000">
    <property type="entry name" value="Glycogen Phosphorylase B"/>
    <property type="match status" value="1"/>
</dbReference>
<evidence type="ECO:0000259" key="1">
    <source>
        <dbReference type="Pfam" id="PF00534"/>
    </source>
</evidence>
<sequence>DLNCAIIGDGPLLAELKIQVENEGLRNKICFLGRISDNKLNHYYKNPKIFLLTSLVINWKL</sequence>
<dbReference type="Pfam" id="PF00534">
    <property type="entry name" value="Glycos_transf_1"/>
    <property type="match status" value="1"/>
</dbReference>
<reference evidence="2" key="1">
    <citation type="journal article" date="2015" name="Nature">
        <title>Complex archaea that bridge the gap between prokaryotes and eukaryotes.</title>
        <authorList>
            <person name="Spang A."/>
            <person name="Saw J.H."/>
            <person name="Jorgensen S.L."/>
            <person name="Zaremba-Niedzwiedzka K."/>
            <person name="Martijn J."/>
            <person name="Lind A.E."/>
            <person name="van Eijk R."/>
            <person name="Schleper C."/>
            <person name="Guy L."/>
            <person name="Ettema T.J."/>
        </authorList>
    </citation>
    <scope>NUCLEOTIDE SEQUENCE</scope>
</reference>
<organism evidence="2">
    <name type="scientific">marine sediment metagenome</name>
    <dbReference type="NCBI Taxonomy" id="412755"/>
    <lineage>
        <taxon>unclassified sequences</taxon>
        <taxon>metagenomes</taxon>
        <taxon>ecological metagenomes</taxon>
    </lineage>
</organism>
<comment type="caution">
    <text evidence="2">The sequence shown here is derived from an EMBL/GenBank/DDBJ whole genome shotgun (WGS) entry which is preliminary data.</text>
</comment>
<dbReference type="InterPro" id="IPR001296">
    <property type="entry name" value="Glyco_trans_1"/>
</dbReference>
<accession>A0A0F9K2J8</accession>
<feature type="domain" description="Glycosyl transferase family 1" evidence="1">
    <location>
        <begin position="1"/>
        <end position="55"/>
    </location>
</feature>